<reference evidence="1" key="1">
    <citation type="journal article" date="2022" name="Int. J. Mol. Sci.">
        <title>Draft Genome of Tanacetum Coccineum: Genomic Comparison of Closely Related Tanacetum-Family Plants.</title>
        <authorList>
            <person name="Yamashiro T."/>
            <person name="Shiraishi A."/>
            <person name="Nakayama K."/>
            <person name="Satake H."/>
        </authorList>
    </citation>
    <scope>NUCLEOTIDE SEQUENCE</scope>
</reference>
<organism evidence="1 2">
    <name type="scientific">Tanacetum coccineum</name>
    <dbReference type="NCBI Taxonomy" id="301880"/>
    <lineage>
        <taxon>Eukaryota</taxon>
        <taxon>Viridiplantae</taxon>
        <taxon>Streptophyta</taxon>
        <taxon>Embryophyta</taxon>
        <taxon>Tracheophyta</taxon>
        <taxon>Spermatophyta</taxon>
        <taxon>Magnoliopsida</taxon>
        <taxon>eudicotyledons</taxon>
        <taxon>Gunneridae</taxon>
        <taxon>Pentapetalae</taxon>
        <taxon>asterids</taxon>
        <taxon>campanulids</taxon>
        <taxon>Asterales</taxon>
        <taxon>Asteraceae</taxon>
        <taxon>Asteroideae</taxon>
        <taxon>Anthemideae</taxon>
        <taxon>Anthemidinae</taxon>
        <taxon>Tanacetum</taxon>
    </lineage>
</organism>
<evidence type="ECO:0000313" key="2">
    <source>
        <dbReference type="Proteomes" id="UP001151760"/>
    </source>
</evidence>
<accession>A0ABQ5HCI9</accession>
<comment type="caution">
    <text evidence="1">The sequence shown here is derived from an EMBL/GenBank/DDBJ whole genome shotgun (WGS) entry which is preliminary data.</text>
</comment>
<name>A0ABQ5HCI9_9ASTR</name>
<reference evidence="1" key="2">
    <citation type="submission" date="2022-01" db="EMBL/GenBank/DDBJ databases">
        <authorList>
            <person name="Yamashiro T."/>
            <person name="Shiraishi A."/>
            <person name="Satake H."/>
            <person name="Nakayama K."/>
        </authorList>
    </citation>
    <scope>NUCLEOTIDE SEQUENCE</scope>
</reference>
<protein>
    <submittedName>
        <fullName evidence="1">Uncharacterized protein</fullName>
    </submittedName>
</protein>
<dbReference type="Proteomes" id="UP001151760">
    <property type="component" value="Unassembled WGS sequence"/>
</dbReference>
<proteinExistence type="predicted"/>
<dbReference type="EMBL" id="BQNB010019462">
    <property type="protein sequence ID" value="GJT85562.1"/>
    <property type="molecule type" value="Genomic_DNA"/>
</dbReference>
<gene>
    <name evidence="1" type="ORF">Tco_1067279</name>
</gene>
<sequence>MHNPLVWRLYDTCGVHHVSSVRGHEIFMLVGKDYPLTRGLLTLMLVTKLKVDQYYEMENELLRKIFYQANRPRQCVKSKTRLRRARIFVRPHTPPSPSAEARIAEYAAAPTPPSPPPSPLSPLLMCRCVVLNYDSSFKFIFVDLTKNNTLMGSVLGQWEFRGSEVGSIRRIQSLGYGVLGVSWSGNHAHIHCIFLDGYGVLVVRTVIFEISSFKLQNACLLVNLHQIPSPPLPLPLPSLLLPSTTRKSDVPETDMPSQKRLCLTAPAFRFEVGESSIDVVVQTGHTLAHRVDYGFIDTLDASIRASKGRVMTAIEEDAQEDRVLLRARISLLTKERRYFRSMSLSYEREAVYARQAWSCSKDRITAQEARITALEAQIRALQRDVNML</sequence>
<evidence type="ECO:0000313" key="1">
    <source>
        <dbReference type="EMBL" id="GJT85562.1"/>
    </source>
</evidence>
<keyword evidence="2" id="KW-1185">Reference proteome</keyword>